<evidence type="ECO:0000313" key="1">
    <source>
        <dbReference type="EMBL" id="KFM82259.1"/>
    </source>
</evidence>
<dbReference type="Proteomes" id="UP000054359">
    <property type="component" value="Unassembled WGS sequence"/>
</dbReference>
<protein>
    <submittedName>
        <fullName evidence="1">Uncharacterized protein</fullName>
    </submittedName>
</protein>
<reference evidence="1 2" key="1">
    <citation type="submission" date="2013-11" db="EMBL/GenBank/DDBJ databases">
        <title>Genome sequencing of Stegodyphus mimosarum.</title>
        <authorList>
            <person name="Bechsgaard J."/>
        </authorList>
    </citation>
    <scope>NUCLEOTIDE SEQUENCE [LARGE SCALE GENOMIC DNA]</scope>
</reference>
<dbReference type="AlphaFoldDB" id="A0A087UY20"/>
<feature type="non-terminal residue" evidence="1">
    <location>
        <position position="60"/>
    </location>
</feature>
<sequence>MVSILILICFGFVAMLFPSKIMQLIYACVGALIFSMEELFMLENNLVKSVVKPTLLKMIT</sequence>
<organism evidence="1 2">
    <name type="scientific">Stegodyphus mimosarum</name>
    <name type="common">African social velvet spider</name>
    <dbReference type="NCBI Taxonomy" id="407821"/>
    <lineage>
        <taxon>Eukaryota</taxon>
        <taxon>Metazoa</taxon>
        <taxon>Ecdysozoa</taxon>
        <taxon>Arthropoda</taxon>
        <taxon>Chelicerata</taxon>
        <taxon>Arachnida</taxon>
        <taxon>Araneae</taxon>
        <taxon>Araneomorphae</taxon>
        <taxon>Entelegynae</taxon>
        <taxon>Eresoidea</taxon>
        <taxon>Eresidae</taxon>
        <taxon>Stegodyphus</taxon>
    </lineage>
</organism>
<evidence type="ECO:0000313" key="2">
    <source>
        <dbReference type="Proteomes" id="UP000054359"/>
    </source>
</evidence>
<gene>
    <name evidence="1" type="ORF">X975_20727</name>
</gene>
<accession>A0A087UY20</accession>
<proteinExistence type="predicted"/>
<keyword evidence="2" id="KW-1185">Reference proteome</keyword>
<dbReference type="EMBL" id="KK122216">
    <property type="protein sequence ID" value="KFM82259.1"/>
    <property type="molecule type" value="Genomic_DNA"/>
</dbReference>
<dbReference type="OrthoDB" id="7933078at2759"/>
<name>A0A087UY20_STEMI</name>